<sequence>MISQIFFSFLLMALCVYVVANKTIATWLKRLSFAGFVVALVFVWWQQGAVDLAKFFEIGRGVDLFTYVALIGISFLLLSTQGKIRKLERMTTDLARHLAIQGATKEGSGAGQRAQD</sequence>
<evidence type="ECO:0000256" key="1">
    <source>
        <dbReference type="SAM" id="Phobius"/>
    </source>
</evidence>
<dbReference type="AlphaFoldDB" id="A0A6S7BKV7"/>
<keyword evidence="1" id="KW-1133">Transmembrane helix</keyword>
<gene>
    <name evidence="2" type="ORF">LMG28138_05448</name>
</gene>
<feature type="transmembrane region" description="Helical" evidence="1">
    <location>
        <begin position="62"/>
        <end position="80"/>
    </location>
</feature>
<protein>
    <recommendedName>
        <fullName evidence="4">DUF2304 domain-containing protein</fullName>
    </recommendedName>
</protein>
<dbReference type="Proteomes" id="UP000494115">
    <property type="component" value="Unassembled WGS sequence"/>
</dbReference>
<keyword evidence="1" id="KW-0812">Transmembrane</keyword>
<evidence type="ECO:0000313" key="2">
    <source>
        <dbReference type="EMBL" id="CAB3804034.1"/>
    </source>
</evidence>
<proteinExistence type="predicted"/>
<feature type="transmembrane region" description="Helical" evidence="1">
    <location>
        <begin position="31"/>
        <end position="50"/>
    </location>
</feature>
<keyword evidence="1" id="KW-0472">Membrane</keyword>
<dbReference type="Pfam" id="PF10066">
    <property type="entry name" value="DUF2304"/>
    <property type="match status" value="1"/>
</dbReference>
<dbReference type="InterPro" id="IPR019277">
    <property type="entry name" value="DUF2304"/>
</dbReference>
<keyword evidence="3" id="KW-1185">Reference proteome</keyword>
<organism evidence="2 3">
    <name type="scientific">Pararobbsia alpina</name>
    <dbReference type="NCBI Taxonomy" id="621374"/>
    <lineage>
        <taxon>Bacteria</taxon>
        <taxon>Pseudomonadati</taxon>
        <taxon>Pseudomonadota</taxon>
        <taxon>Betaproteobacteria</taxon>
        <taxon>Burkholderiales</taxon>
        <taxon>Burkholderiaceae</taxon>
        <taxon>Pararobbsia</taxon>
    </lineage>
</organism>
<reference evidence="2 3" key="1">
    <citation type="submission" date="2020-04" db="EMBL/GenBank/DDBJ databases">
        <authorList>
            <person name="De Canck E."/>
        </authorList>
    </citation>
    <scope>NUCLEOTIDE SEQUENCE [LARGE SCALE GENOMIC DNA]</scope>
    <source>
        <strain evidence="2 3">LMG 28138</strain>
    </source>
</reference>
<feature type="transmembrane region" description="Helical" evidence="1">
    <location>
        <begin position="6"/>
        <end position="24"/>
    </location>
</feature>
<name>A0A6S7BKV7_9BURK</name>
<accession>A0A6S7BKV7</accession>
<evidence type="ECO:0008006" key="4">
    <source>
        <dbReference type="Google" id="ProtNLM"/>
    </source>
</evidence>
<evidence type="ECO:0000313" key="3">
    <source>
        <dbReference type="Proteomes" id="UP000494115"/>
    </source>
</evidence>
<dbReference type="EMBL" id="CADIKM010000060">
    <property type="protein sequence ID" value="CAB3804034.1"/>
    <property type="molecule type" value="Genomic_DNA"/>
</dbReference>